<dbReference type="OrthoDB" id="3341843at2759"/>
<dbReference type="InParanoid" id="A0A0H2RUK3"/>
<reference evidence="3 4" key="1">
    <citation type="submission" date="2015-04" db="EMBL/GenBank/DDBJ databases">
        <title>Complete genome sequence of Schizopora paradoxa KUC8140, a cosmopolitan wood degrader in East Asia.</title>
        <authorList>
            <consortium name="DOE Joint Genome Institute"/>
            <person name="Min B."/>
            <person name="Park H."/>
            <person name="Jang Y."/>
            <person name="Kim J.-J."/>
            <person name="Kim K.H."/>
            <person name="Pangilinan J."/>
            <person name="Lipzen A."/>
            <person name="Riley R."/>
            <person name="Grigoriev I.V."/>
            <person name="Spatafora J.W."/>
            <person name="Choi I.-G."/>
        </authorList>
    </citation>
    <scope>NUCLEOTIDE SEQUENCE [LARGE SCALE GENOMIC DNA]</scope>
    <source>
        <strain evidence="3 4">KUC8140</strain>
    </source>
</reference>
<proteinExistence type="predicted"/>
<feature type="transmembrane region" description="Helical" evidence="1">
    <location>
        <begin position="126"/>
        <end position="149"/>
    </location>
</feature>
<name>A0A0H2RUK3_9AGAM</name>
<feature type="transmembrane region" description="Helical" evidence="1">
    <location>
        <begin position="55"/>
        <end position="78"/>
    </location>
</feature>
<gene>
    <name evidence="3" type="ORF">SCHPADRAFT_273999</name>
</gene>
<feature type="transmembrane region" description="Helical" evidence="1">
    <location>
        <begin position="218"/>
        <end position="235"/>
    </location>
</feature>
<keyword evidence="1" id="KW-0472">Membrane</keyword>
<feature type="domain" description="DUF6533" evidence="2">
    <location>
        <begin position="21"/>
        <end position="66"/>
    </location>
</feature>
<keyword evidence="1" id="KW-1133">Transmembrane helix</keyword>
<evidence type="ECO:0000259" key="2">
    <source>
        <dbReference type="Pfam" id="PF20151"/>
    </source>
</evidence>
<dbReference type="AlphaFoldDB" id="A0A0H2RUK3"/>
<feature type="transmembrane region" description="Helical" evidence="1">
    <location>
        <begin position="90"/>
        <end position="114"/>
    </location>
</feature>
<evidence type="ECO:0000313" key="3">
    <source>
        <dbReference type="EMBL" id="KLO15272.1"/>
    </source>
</evidence>
<dbReference type="EMBL" id="KQ085932">
    <property type="protein sequence ID" value="KLO15272.1"/>
    <property type="molecule type" value="Genomic_DNA"/>
</dbReference>
<feature type="transmembrane region" description="Helical" evidence="1">
    <location>
        <begin position="18"/>
        <end position="35"/>
    </location>
</feature>
<feature type="transmembrane region" description="Helical" evidence="1">
    <location>
        <begin position="175"/>
        <end position="197"/>
    </location>
</feature>
<dbReference type="Pfam" id="PF20151">
    <property type="entry name" value="DUF6533"/>
    <property type="match status" value="1"/>
</dbReference>
<protein>
    <recommendedName>
        <fullName evidence="2">DUF6533 domain-containing protein</fullName>
    </recommendedName>
</protein>
<evidence type="ECO:0000256" key="1">
    <source>
        <dbReference type="SAM" id="Phobius"/>
    </source>
</evidence>
<dbReference type="InterPro" id="IPR045340">
    <property type="entry name" value="DUF6533"/>
</dbReference>
<dbReference type="Proteomes" id="UP000053477">
    <property type="component" value="Unassembled WGS sequence"/>
</dbReference>
<keyword evidence="4" id="KW-1185">Reference proteome</keyword>
<keyword evidence="1" id="KW-0812">Transmembrane</keyword>
<organism evidence="3 4">
    <name type="scientific">Schizopora paradoxa</name>
    <dbReference type="NCBI Taxonomy" id="27342"/>
    <lineage>
        <taxon>Eukaryota</taxon>
        <taxon>Fungi</taxon>
        <taxon>Dikarya</taxon>
        <taxon>Basidiomycota</taxon>
        <taxon>Agaricomycotina</taxon>
        <taxon>Agaricomycetes</taxon>
        <taxon>Hymenochaetales</taxon>
        <taxon>Schizoporaceae</taxon>
        <taxon>Schizopora</taxon>
    </lineage>
</organism>
<evidence type="ECO:0000313" key="4">
    <source>
        <dbReference type="Proteomes" id="UP000053477"/>
    </source>
</evidence>
<sequence length="321" mass="36614">MSNQLERVTAQDAEFLRIFRYTLVSAVALVAYEYFSTLRDEIRFLWNRRLTVGRILFFLNRYLPIMTVALSSYTYLIITNSDNSTCHNLVNLTCILVYVDFIVALGVLFTRSYVVWGFDAHIRNILLLALMAGVAGSAYVLSLFIRGAILVPLSQSPYSEFDRGCVIFFTNDFNWINYALLIVFETMTLALLIVKSINNYRHLKISDTLLNVMVKDGIGYFICNIAITAANMVILSRTTDFLRYFLLITQSVLENILCNRLILHVFIVHDARTKCSSIPLAFGRNSSRTPFQCRLGDSSSSEQKRVSVHYLCSYLKSLISV</sequence>
<accession>A0A0H2RUK3</accession>